<dbReference type="InterPro" id="IPR029441">
    <property type="entry name" value="Cass2"/>
</dbReference>
<dbReference type="PANTHER" id="PTHR36444:SF2">
    <property type="entry name" value="TRANSCRIPTIONAL REGULATOR PROTEIN YOBU-RELATED"/>
    <property type="match status" value="1"/>
</dbReference>
<dbReference type="OrthoDB" id="3173400at2"/>
<dbReference type="InterPro" id="IPR011256">
    <property type="entry name" value="Reg_factor_effector_dom_sf"/>
</dbReference>
<dbReference type="EMBL" id="SMYL01000003">
    <property type="protein sequence ID" value="TDK66578.1"/>
    <property type="molecule type" value="Genomic_DNA"/>
</dbReference>
<evidence type="ECO:0000313" key="3">
    <source>
        <dbReference type="Proteomes" id="UP000294829"/>
    </source>
</evidence>
<gene>
    <name evidence="2" type="ORF">E2I14_08945</name>
</gene>
<keyword evidence="3" id="KW-1185">Reference proteome</keyword>
<dbReference type="PANTHER" id="PTHR36444">
    <property type="entry name" value="TRANSCRIPTIONAL REGULATOR PROTEIN YOBU-RELATED"/>
    <property type="match status" value="1"/>
</dbReference>
<dbReference type="SMART" id="SM00871">
    <property type="entry name" value="AraC_E_bind"/>
    <property type="match status" value="1"/>
</dbReference>
<name>A0A4R5W4I0_9BURK</name>
<evidence type="ECO:0000259" key="1">
    <source>
        <dbReference type="SMART" id="SM00871"/>
    </source>
</evidence>
<dbReference type="Proteomes" id="UP000294829">
    <property type="component" value="Unassembled WGS sequence"/>
</dbReference>
<protein>
    <submittedName>
        <fullName evidence="2">AraC family transcriptional regulator</fullName>
    </submittedName>
</protein>
<reference evidence="2 3" key="1">
    <citation type="submission" date="2019-03" db="EMBL/GenBank/DDBJ databases">
        <title>Sapientia aquatica gen. nov., sp. nov., isolated from a crater lake.</title>
        <authorList>
            <person name="Felfoldi T."/>
            <person name="Szabo A."/>
            <person name="Toth E."/>
            <person name="Schumann P."/>
            <person name="Keki Z."/>
            <person name="Marialigeti K."/>
            <person name="Mathe I."/>
        </authorList>
    </citation>
    <scope>NUCLEOTIDE SEQUENCE [LARGE SCALE GENOMIC DNA]</scope>
    <source>
        <strain evidence="2 3">SA-152</strain>
    </source>
</reference>
<comment type="caution">
    <text evidence="2">The sequence shown here is derived from an EMBL/GenBank/DDBJ whole genome shotgun (WGS) entry which is preliminary data.</text>
</comment>
<evidence type="ECO:0000313" key="2">
    <source>
        <dbReference type="EMBL" id="TDK66578.1"/>
    </source>
</evidence>
<dbReference type="AlphaFoldDB" id="A0A4R5W4I0"/>
<dbReference type="Pfam" id="PF14526">
    <property type="entry name" value="Cass2"/>
    <property type="match status" value="1"/>
</dbReference>
<dbReference type="InterPro" id="IPR053182">
    <property type="entry name" value="YobU-like_regulator"/>
</dbReference>
<dbReference type="SUPFAM" id="SSF55136">
    <property type="entry name" value="Probable bacterial effector-binding domain"/>
    <property type="match status" value="1"/>
</dbReference>
<feature type="domain" description="AraC effector-binding" evidence="1">
    <location>
        <begin position="5"/>
        <end position="156"/>
    </location>
</feature>
<dbReference type="InterPro" id="IPR010499">
    <property type="entry name" value="AraC_E-bd"/>
</dbReference>
<sequence>MGAPMQTELKRMQTFRVAGLAVRTKNSDEFDPTKAQIPNLWNAVFTTKALEKIPNQPVSKAVYAVYSHYESDASGEYDLTVGALIDEPSSEFRYVDICPGDYLVFQARGELPAALIQTWGKIWAYFVQRPELVRSFQTDFEHYVGAQAVDVYIGITSNT</sequence>
<organism evidence="2 3">
    <name type="scientific">Sapientia aquatica</name>
    <dbReference type="NCBI Taxonomy" id="1549640"/>
    <lineage>
        <taxon>Bacteria</taxon>
        <taxon>Pseudomonadati</taxon>
        <taxon>Pseudomonadota</taxon>
        <taxon>Betaproteobacteria</taxon>
        <taxon>Burkholderiales</taxon>
        <taxon>Oxalobacteraceae</taxon>
        <taxon>Sapientia</taxon>
    </lineage>
</organism>
<dbReference type="Gene3D" id="3.20.80.10">
    <property type="entry name" value="Regulatory factor, effector binding domain"/>
    <property type="match status" value="1"/>
</dbReference>
<accession>A0A4R5W4I0</accession>
<proteinExistence type="predicted"/>